<name>A0A1M7H7J6_9FLAO</name>
<gene>
    <name evidence="1" type="ORF">SAMN05444407_111111</name>
</gene>
<evidence type="ECO:0000313" key="2">
    <source>
        <dbReference type="Proteomes" id="UP000184069"/>
    </source>
</evidence>
<dbReference type="STRING" id="1423959.SAMN05444407_111111"/>
<dbReference type="EMBL" id="FRBM01000011">
    <property type="protein sequence ID" value="SHM24445.1"/>
    <property type="molecule type" value="Genomic_DNA"/>
</dbReference>
<proteinExistence type="predicted"/>
<protein>
    <submittedName>
        <fullName evidence="1">Uncharacterized protein</fullName>
    </submittedName>
</protein>
<sequence length="36" mass="4082">MLKIRLVSCYSCIHGIKMSGIKFIVDKILAPYNVVK</sequence>
<organism evidence="1 2">
    <name type="scientific">Chryseobacterium contaminans</name>
    <dbReference type="NCBI Taxonomy" id="1423959"/>
    <lineage>
        <taxon>Bacteria</taxon>
        <taxon>Pseudomonadati</taxon>
        <taxon>Bacteroidota</taxon>
        <taxon>Flavobacteriia</taxon>
        <taxon>Flavobacteriales</taxon>
        <taxon>Weeksellaceae</taxon>
        <taxon>Chryseobacterium group</taxon>
        <taxon>Chryseobacterium</taxon>
    </lineage>
</organism>
<evidence type="ECO:0000313" key="1">
    <source>
        <dbReference type="EMBL" id="SHM24445.1"/>
    </source>
</evidence>
<dbReference type="AlphaFoldDB" id="A0A1M7H7J6"/>
<accession>A0A1M7H7J6</accession>
<dbReference type="Proteomes" id="UP000184069">
    <property type="component" value="Unassembled WGS sequence"/>
</dbReference>
<reference evidence="1 2" key="1">
    <citation type="submission" date="2016-11" db="EMBL/GenBank/DDBJ databases">
        <authorList>
            <person name="Jaros S."/>
            <person name="Januszkiewicz K."/>
            <person name="Wedrychowicz H."/>
        </authorList>
    </citation>
    <scope>NUCLEOTIDE SEQUENCE [LARGE SCALE GENOMIC DNA]</scope>
    <source>
        <strain evidence="1 2">DSM 27621</strain>
    </source>
</reference>